<comment type="caution">
    <text evidence="2">The sequence shown here is derived from an EMBL/GenBank/DDBJ whole genome shotgun (WGS) entry which is preliminary data.</text>
</comment>
<dbReference type="EMBL" id="NIDE01000014">
    <property type="protein sequence ID" value="OWK37748.1"/>
    <property type="molecule type" value="Genomic_DNA"/>
</dbReference>
<dbReference type="OrthoDB" id="279654at2"/>
<proteinExistence type="predicted"/>
<dbReference type="AlphaFoldDB" id="A0A225DGT4"/>
<feature type="region of interest" description="Disordered" evidence="1">
    <location>
        <begin position="97"/>
        <end position="126"/>
    </location>
</feature>
<gene>
    <name evidence="2" type="ORF">FRUB_06868</name>
</gene>
<name>A0A225DGT4_9BACT</name>
<sequence length="126" mass="13797">MTHFISGHLDLSPAEFDAHYRPAIDEALVRGDSFVAGDARGADVLAQNYLLGKTNAVVVYHMLTDPRNNVGFVAIGGFETDEQRDVRMTADSDADIAWVRPGRQKSGTQKNLDRRKRRNPAGGQSG</sequence>
<organism evidence="2 3">
    <name type="scientific">Fimbriiglobus ruber</name>
    <dbReference type="NCBI Taxonomy" id="1908690"/>
    <lineage>
        <taxon>Bacteria</taxon>
        <taxon>Pseudomonadati</taxon>
        <taxon>Planctomycetota</taxon>
        <taxon>Planctomycetia</taxon>
        <taxon>Gemmatales</taxon>
        <taxon>Gemmataceae</taxon>
        <taxon>Fimbriiglobus</taxon>
    </lineage>
</organism>
<dbReference type="Proteomes" id="UP000214646">
    <property type="component" value="Unassembled WGS sequence"/>
</dbReference>
<evidence type="ECO:0000313" key="3">
    <source>
        <dbReference type="Proteomes" id="UP000214646"/>
    </source>
</evidence>
<accession>A0A225DGT4</accession>
<keyword evidence="3" id="KW-1185">Reference proteome</keyword>
<evidence type="ECO:0000313" key="2">
    <source>
        <dbReference type="EMBL" id="OWK37748.1"/>
    </source>
</evidence>
<reference evidence="3" key="1">
    <citation type="submission" date="2017-06" db="EMBL/GenBank/DDBJ databases">
        <title>Genome analysis of Fimbriiglobus ruber SP5, the first member of the order Planctomycetales with confirmed chitinolytic capability.</title>
        <authorList>
            <person name="Ravin N.V."/>
            <person name="Rakitin A.L."/>
            <person name="Ivanova A.A."/>
            <person name="Beletsky A.V."/>
            <person name="Kulichevskaya I.S."/>
            <person name="Mardanov A.V."/>
            <person name="Dedysh S.N."/>
        </authorList>
    </citation>
    <scope>NUCLEOTIDE SEQUENCE [LARGE SCALE GENOMIC DNA]</scope>
    <source>
        <strain evidence="3">SP5</strain>
    </source>
</reference>
<evidence type="ECO:0000256" key="1">
    <source>
        <dbReference type="SAM" id="MobiDB-lite"/>
    </source>
</evidence>
<protein>
    <submittedName>
        <fullName evidence="2">Uncharacterized protein</fullName>
    </submittedName>
</protein>
<dbReference type="RefSeq" id="WP_088257606.1">
    <property type="nucleotide sequence ID" value="NZ_NIDE01000014.1"/>
</dbReference>